<evidence type="ECO:0000256" key="1">
    <source>
        <dbReference type="SAM" id="SignalP"/>
    </source>
</evidence>
<accession>A0A4V1RJ93</accession>
<sequence length="93" mass="9842">MRSKLIMATLGLLASGALTPAAMAQTGSSPQYDQLGAARARGEDPTYHVNRYGYGNYVQGPNGAYGGYPAGSDGAIELQNEHDIKCRYVPESC</sequence>
<keyword evidence="3" id="KW-1185">Reference proteome</keyword>
<dbReference type="EMBL" id="QYBC01000001">
    <property type="protein sequence ID" value="RYB07760.1"/>
    <property type="molecule type" value="Genomic_DNA"/>
</dbReference>
<reference evidence="2 3" key="1">
    <citation type="submission" date="2018-09" db="EMBL/GenBank/DDBJ databases">
        <authorList>
            <person name="Grouzdev D.S."/>
            <person name="Krutkina M.S."/>
        </authorList>
    </citation>
    <scope>NUCLEOTIDE SEQUENCE [LARGE SCALE GENOMIC DNA]</scope>
    <source>
        <strain evidence="2 3">RmlP001</strain>
    </source>
</reference>
<gene>
    <name evidence="2" type="ORF">D3272_01115</name>
</gene>
<evidence type="ECO:0000313" key="3">
    <source>
        <dbReference type="Proteomes" id="UP000289411"/>
    </source>
</evidence>
<evidence type="ECO:0000313" key="2">
    <source>
        <dbReference type="EMBL" id="RYB07760.1"/>
    </source>
</evidence>
<name>A0A4V1RJ93_9HYPH</name>
<proteinExistence type="predicted"/>
<dbReference type="Proteomes" id="UP000289411">
    <property type="component" value="Unassembled WGS sequence"/>
</dbReference>
<reference evidence="2 3" key="2">
    <citation type="submission" date="2019-02" db="EMBL/GenBank/DDBJ databases">
        <title>'Lichenibacterium ramalinii' gen. nov. sp. nov., 'Lichenibacterium minor' gen. nov. sp. nov.</title>
        <authorList>
            <person name="Pankratov T."/>
        </authorList>
    </citation>
    <scope>NUCLEOTIDE SEQUENCE [LARGE SCALE GENOMIC DNA]</scope>
    <source>
        <strain evidence="2 3">RmlP001</strain>
    </source>
</reference>
<feature type="signal peptide" evidence="1">
    <location>
        <begin position="1"/>
        <end position="24"/>
    </location>
</feature>
<protein>
    <submittedName>
        <fullName evidence="2">Uncharacterized protein</fullName>
    </submittedName>
</protein>
<dbReference type="RefSeq" id="WP_129217232.1">
    <property type="nucleotide sequence ID" value="NZ_QYBC01000001.1"/>
</dbReference>
<feature type="chain" id="PRO_5020415640" evidence="1">
    <location>
        <begin position="25"/>
        <end position="93"/>
    </location>
</feature>
<dbReference type="OrthoDB" id="9906075at2"/>
<comment type="caution">
    <text evidence="2">The sequence shown here is derived from an EMBL/GenBank/DDBJ whole genome shotgun (WGS) entry which is preliminary data.</text>
</comment>
<dbReference type="AlphaFoldDB" id="A0A4V1RJ93"/>
<organism evidence="2 3">
    <name type="scientific">Lichenibacterium ramalinae</name>
    <dbReference type="NCBI Taxonomy" id="2316527"/>
    <lineage>
        <taxon>Bacteria</taxon>
        <taxon>Pseudomonadati</taxon>
        <taxon>Pseudomonadota</taxon>
        <taxon>Alphaproteobacteria</taxon>
        <taxon>Hyphomicrobiales</taxon>
        <taxon>Lichenihabitantaceae</taxon>
        <taxon>Lichenibacterium</taxon>
    </lineage>
</organism>
<keyword evidence="1" id="KW-0732">Signal</keyword>